<protein>
    <submittedName>
        <fullName evidence="1">Uncharacterized protein</fullName>
    </submittedName>
</protein>
<proteinExistence type="predicted"/>
<name>A0A1B6M5P9_9HEMI</name>
<organism evidence="1">
    <name type="scientific">Graphocephala atropunctata</name>
    <dbReference type="NCBI Taxonomy" id="36148"/>
    <lineage>
        <taxon>Eukaryota</taxon>
        <taxon>Metazoa</taxon>
        <taxon>Ecdysozoa</taxon>
        <taxon>Arthropoda</taxon>
        <taxon>Hexapoda</taxon>
        <taxon>Insecta</taxon>
        <taxon>Pterygota</taxon>
        <taxon>Neoptera</taxon>
        <taxon>Paraneoptera</taxon>
        <taxon>Hemiptera</taxon>
        <taxon>Auchenorrhyncha</taxon>
        <taxon>Membracoidea</taxon>
        <taxon>Cicadellidae</taxon>
        <taxon>Cicadellinae</taxon>
        <taxon>Cicadellini</taxon>
        <taxon>Graphocephala</taxon>
    </lineage>
</organism>
<reference evidence="1" key="1">
    <citation type="submission" date="2015-11" db="EMBL/GenBank/DDBJ databases">
        <title>De novo transcriptome assembly of four potential Pierce s Disease insect vectors from Arizona vineyards.</title>
        <authorList>
            <person name="Tassone E.E."/>
        </authorList>
    </citation>
    <scope>NUCLEOTIDE SEQUENCE</scope>
</reference>
<accession>A0A1B6M5P9</accession>
<sequence length="124" mass="13702">MDYVVRITSLIDSMDALNKRRAKLLEGYIEIERVNIDLHNLLAVEGKATESSVPPGMLKTGSEKDLPAMLPKIARVLQDMRQDLVLLGSLRAFLASLRQLNRFVLLTGTPFSGQVDAKNPLRGG</sequence>
<dbReference type="EMBL" id="GEBQ01008746">
    <property type="protein sequence ID" value="JAT31231.1"/>
    <property type="molecule type" value="Transcribed_RNA"/>
</dbReference>
<dbReference type="AlphaFoldDB" id="A0A1B6M5P9"/>
<evidence type="ECO:0000313" key="1">
    <source>
        <dbReference type="EMBL" id="JAT31231.1"/>
    </source>
</evidence>
<gene>
    <name evidence="1" type="ORF">g.50960</name>
</gene>